<accession>A0A9X1B9J9</accession>
<evidence type="ECO:0008006" key="3">
    <source>
        <dbReference type="Google" id="ProtNLM"/>
    </source>
</evidence>
<keyword evidence="2" id="KW-1185">Reference proteome</keyword>
<organism evidence="1 2">
    <name type="scientific">Thiocapsa imhoffii</name>
    <dbReference type="NCBI Taxonomy" id="382777"/>
    <lineage>
        <taxon>Bacteria</taxon>
        <taxon>Pseudomonadati</taxon>
        <taxon>Pseudomonadota</taxon>
        <taxon>Gammaproteobacteria</taxon>
        <taxon>Chromatiales</taxon>
        <taxon>Chromatiaceae</taxon>
        <taxon>Thiocapsa</taxon>
    </lineage>
</organism>
<comment type="caution">
    <text evidence="1">The sequence shown here is derived from an EMBL/GenBank/DDBJ whole genome shotgun (WGS) entry which is preliminary data.</text>
</comment>
<dbReference type="RefSeq" id="WP_200388855.1">
    <property type="nucleotide sequence ID" value="NZ_NRSD01000018.1"/>
</dbReference>
<dbReference type="Proteomes" id="UP001138802">
    <property type="component" value="Unassembled WGS sequence"/>
</dbReference>
<dbReference type="AlphaFoldDB" id="A0A9X1B9J9"/>
<name>A0A9X1B9J9_9GAMM</name>
<gene>
    <name evidence="1" type="ORF">CKO25_15565</name>
</gene>
<dbReference type="EMBL" id="NRSD01000018">
    <property type="protein sequence ID" value="MBK1646039.1"/>
    <property type="molecule type" value="Genomic_DNA"/>
</dbReference>
<evidence type="ECO:0000313" key="1">
    <source>
        <dbReference type="EMBL" id="MBK1646039.1"/>
    </source>
</evidence>
<dbReference type="Pfam" id="PF14076">
    <property type="entry name" value="DUF4258"/>
    <property type="match status" value="1"/>
</dbReference>
<sequence length="88" mass="10543">MTTWESQRFGKRVQLTHHAVDRMAQRHLDHADLEDLIETGSVKQKDSEHWWIFKHFPRRDDNLVRAAVLAREALIIKTIMTHWEERDG</sequence>
<dbReference type="InterPro" id="IPR025354">
    <property type="entry name" value="DUF4258"/>
</dbReference>
<reference evidence="1 2" key="1">
    <citation type="journal article" date="2020" name="Microorganisms">
        <title>Osmotic Adaptation and Compatible Solute Biosynthesis of Phototrophic Bacteria as Revealed from Genome Analyses.</title>
        <authorList>
            <person name="Imhoff J.F."/>
            <person name="Rahn T."/>
            <person name="Kunzel S."/>
            <person name="Keller A."/>
            <person name="Neulinger S.C."/>
        </authorList>
    </citation>
    <scope>NUCLEOTIDE SEQUENCE [LARGE SCALE GENOMIC DNA]</scope>
    <source>
        <strain evidence="1 2">DSM 21303</strain>
    </source>
</reference>
<proteinExistence type="predicted"/>
<evidence type="ECO:0000313" key="2">
    <source>
        <dbReference type="Proteomes" id="UP001138802"/>
    </source>
</evidence>
<protein>
    <recommendedName>
        <fullName evidence="3">DUF4258 domain-containing protein</fullName>
    </recommendedName>
</protein>